<keyword evidence="2" id="KW-1185">Reference proteome</keyword>
<dbReference type="Proteomes" id="UP000499080">
    <property type="component" value="Unassembled WGS sequence"/>
</dbReference>
<reference evidence="1 2" key="1">
    <citation type="journal article" date="2019" name="Sci. Rep.">
        <title>Orb-weaving spider Araneus ventricosus genome elucidates the spidroin gene catalogue.</title>
        <authorList>
            <person name="Kono N."/>
            <person name="Nakamura H."/>
            <person name="Ohtoshi R."/>
            <person name="Moran D.A.P."/>
            <person name="Shinohara A."/>
            <person name="Yoshida Y."/>
            <person name="Fujiwara M."/>
            <person name="Mori M."/>
            <person name="Tomita M."/>
            <person name="Arakawa K."/>
        </authorList>
    </citation>
    <scope>NUCLEOTIDE SEQUENCE [LARGE SCALE GENOMIC DNA]</scope>
</reference>
<dbReference type="OrthoDB" id="6617542at2759"/>
<organism evidence="1 2">
    <name type="scientific">Araneus ventricosus</name>
    <name type="common">Orbweaver spider</name>
    <name type="synonym">Epeira ventricosa</name>
    <dbReference type="NCBI Taxonomy" id="182803"/>
    <lineage>
        <taxon>Eukaryota</taxon>
        <taxon>Metazoa</taxon>
        <taxon>Ecdysozoa</taxon>
        <taxon>Arthropoda</taxon>
        <taxon>Chelicerata</taxon>
        <taxon>Arachnida</taxon>
        <taxon>Araneae</taxon>
        <taxon>Araneomorphae</taxon>
        <taxon>Entelegynae</taxon>
        <taxon>Araneoidea</taxon>
        <taxon>Araneidae</taxon>
        <taxon>Araneus</taxon>
    </lineage>
</organism>
<dbReference type="EMBL" id="BGPR01031376">
    <property type="protein sequence ID" value="GBO04396.1"/>
    <property type="molecule type" value="Genomic_DNA"/>
</dbReference>
<evidence type="ECO:0000313" key="2">
    <source>
        <dbReference type="Proteomes" id="UP000499080"/>
    </source>
</evidence>
<proteinExistence type="predicted"/>
<accession>A0A4Y2TYJ1</accession>
<sequence length="103" mass="11735">MRDRILVSSEDNEEISANDLALLETVHLLTNSGNRILVDKVRNCFAHRGFCEALDEKLQIVIIPPECMQKEEYEEGMSIDEDISVAAILTVLEIWKLFVNTTK</sequence>
<gene>
    <name evidence="1" type="ORF">AVEN_96340_1</name>
</gene>
<evidence type="ECO:0000313" key="1">
    <source>
        <dbReference type="EMBL" id="GBO04396.1"/>
    </source>
</evidence>
<comment type="caution">
    <text evidence="1">The sequence shown here is derived from an EMBL/GenBank/DDBJ whole genome shotgun (WGS) entry which is preliminary data.</text>
</comment>
<name>A0A4Y2TYJ1_ARAVE</name>
<protein>
    <submittedName>
        <fullName evidence="1">Uncharacterized protein</fullName>
    </submittedName>
</protein>
<dbReference type="AlphaFoldDB" id="A0A4Y2TYJ1"/>